<proteinExistence type="predicted"/>
<name>A0A9W9G279_9EURO</name>
<dbReference type="AlphaFoldDB" id="A0A9W9G279"/>
<dbReference type="GeneID" id="81354388"/>
<sequence length="98" mass="11048">MLFIMAELSWHEEQIDAAIDFWTRAVEVDFTDYARVIKCLKCYAERERQSDIIAILKKMDEKSTEQLDGLSVLIAAGGRSNGAAGIRRVGLRALNSTR</sequence>
<evidence type="ECO:0000313" key="1">
    <source>
        <dbReference type="EMBL" id="KAJ5110270.1"/>
    </source>
</evidence>
<comment type="caution">
    <text evidence="1">The sequence shown here is derived from an EMBL/GenBank/DDBJ whole genome shotgun (WGS) entry which is preliminary data.</text>
</comment>
<dbReference type="RefSeq" id="XP_056478381.1">
    <property type="nucleotide sequence ID" value="XM_056615409.1"/>
</dbReference>
<accession>A0A9W9G279</accession>
<gene>
    <name evidence="1" type="ORF">N7532_002915</name>
</gene>
<dbReference type="EMBL" id="JAPQKI010000003">
    <property type="protein sequence ID" value="KAJ5110270.1"/>
    <property type="molecule type" value="Genomic_DNA"/>
</dbReference>
<reference evidence="1" key="1">
    <citation type="submission" date="2022-11" db="EMBL/GenBank/DDBJ databases">
        <authorList>
            <person name="Petersen C."/>
        </authorList>
    </citation>
    <scope>NUCLEOTIDE SEQUENCE</scope>
    <source>
        <strain evidence="1">IBT 30761</strain>
    </source>
</reference>
<protein>
    <submittedName>
        <fullName evidence="1">Uncharacterized protein</fullName>
    </submittedName>
</protein>
<keyword evidence="2" id="KW-1185">Reference proteome</keyword>
<evidence type="ECO:0000313" key="2">
    <source>
        <dbReference type="Proteomes" id="UP001149074"/>
    </source>
</evidence>
<organism evidence="1 2">
    <name type="scientific">Penicillium argentinense</name>
    <dbReference type="NCBI Taxonomy" id="1131581"/>
    <lineage>
        <taxon>Eukaryota</taxon>
        <taxon>Fungi</taxon>
        <taxon>Dikarya</taxon>
        <taxon>Ascomycota</taxon>
        <taxon>Pezizomycotina</taxon>
        <taxon>Eurotiomycetes</taxon>
        <taxon>Eurotiomycetidae</taxon>
        <taxon>Eurotiales</taxon>
        <taxon>Aspergillaceae</taxon>
        <taxon>Penicillium</taxon>
    </lineage>
</organism>
<dbReference type="Proteomes" id="UP001149074">
    <property type="component" value="Unassembled WGS sequence"/>
</dbReference>
<reference evidence="1" key="2">
    <citation type="journal article" date="2023" name="IMA Fungus">
        <title>Comparative genomic study of the Penicillium genus elucidates a diverse pangenome and 15 lateral gene transfer events.</title>
        <authorList>
            <person name="Petersen C."/>
            <person name="Sorensen T."/>
            <person name="Nielsen M.R."/>
            <person name="Sondergaard T.E."/>
            <person name="Sorensen J.L."/>
            <person name="Fitzpatrick D.A."/>
            <person name="Frisvad J.C."/>
            <person name="Nielsen K.L."/>
        </authorList>
    </citation>
    <scope>NUCLEOTIDE SEQUENCE</scope>
    <source>
        <strain evidence="1">IBT 30761</strain>
    </source>
</reference>